<reference evidence="8" key="1">
    <citation type="submission" date="2016-10" db="EMBL/GenBank/DDBJ databases">
        <authorList>
            <person name="Varghese N."/>
            <person name="Submissions S."/>
        </authorList>
    </citation>
    <scope>NUCLEOTIDE SEQUENCE [LARGE SCALE GENOMIC DNA]</scope>
    <source>
        <strain evidence="8">IBRC-M 10403</strain>
    </source>
</reference>
<dbReference type="GO" id="GO:0015074">
    <property type="term" value="P:DNA integration"/>
    <property type="evidence" value="ECO:0007669"/>
    <property type="project" value="InterPro"/>
</dbReference>
<dbReference type="InterPro" id="IPR028259">
    <property type="entry name" value="AP2-like_int_N"/>
</dbReference>
<keyword evidence="3" id="KW-0233">DNA recombination</keyword>
<dbReference type="PANTHER" id="PTHR30349">
    <property type="entry name" value="PHAGE INTEGRASE-RELATED"/>
    <property type="match status" value="1"/>
</dbReference>
<dbReference type="PROSITE" id="PS51898">
    <property type="entry name" value="TYR_RECOMBINASE"/>
    <property type="match status" value="1"/>
</dbReference>
<dbReference type="Gene3D" id="1.10.150.130">
    <property type="match status" value="1"/>
</dbReference>
<dbReference type="Gene3D" id="1.10.443.10">
    <property type="entry name" value="Intergrase catalytic core"/>
    <property type="match status" value="1"/>
</dbReference>
<dbReference type="STRING" id="1271860.SAMN05216174_113143"/>
<dbReference type="GO" id="GO:0006310">
    <property type="term" value="P:DNA recombination"/>
    <property type="evidence" value="ECO:0007669"/>
    <property type="project" value="UniProtKB-KW"/>
</dbReference>
<dbReference type="EMBL" id="FMZZ01000013">
    <property type="protein sequence ID" value="SDD58108.1"/>
    <property type="molecule type" value="Genomic_DNA"/>
</dbReference>
<feature type="domain" description="Core-binding (CB)" evidence="6">
    <location>
        <begin position="67"/>
        <end position="158"/>
    </location>
</feature>
<dbReference type="Pfam" id="PF00589">
    <property type="entry name" value="Phage_integrase"/>
    <property type="match status" value="1"/>
</dbReference>
<gene>
    <name evidence="7" type="ORF">SAMN05216174_113143</name>
</gene>
<comment type="similarity">
    <text evidence="1">Belongs to the 'phage' integrase family.</text>
</comment>
<accession>A0A1G6VX23</accession>
<dbReference type="InterPro" id="IPR013762">
    <property type="entry name" value="Integrase-like_cat_sf"/>
</dbReference>
<evidence type="ECO:0000256" key="1">
    <source>
        <dbReference type="ARBA" id="ARBA00008857"/>
    </source>
</evidence>
<evidence type="ECO:0000259" key="6">
    <source>
        <dbReference type="PROSITE" id="PS51900"/>
    </source>
</evidence>
<dbReference type="Pfam" id="PF14657">
    <property type="entry name" value="Arm-DNA-bind_4"/>
    <property type="match status" value="1"/>
</dbReference>
<sequence>MSDPIKKIELAGGKVRYRFVVDVGRDPKTGKRRQLTKTYDTKKEARNELARIRHQFAEGTFVAPAKVTVSGWLDTWLKSATIDVEKATASNYADALRPVRERLGTWKLQDVSEEDVDDLVQWMLTSGRRRGGKPGSGLSVRSVQLTLGRLRTALNVAVRRKLVVRNVAQYTQIPREARKKAVAAAAERTPWTTEEVKSFVGAVREHRLFAPVLLSLIGMRPAEVCGLRWSDIDLEAKTLTVALTRTLVDGEVEEKGPKSEKSKRKLPLPKPVHAALTTFKERQGEERRAAGEAYIRSGYVLVDELGRPWKTDQLRRAIYKLMALAEVRKVRPYDARHACLTYLATSGVADVIVSAWAGHADLSFTKRVYVHPDAEHLRAAADQLDLLLG</sequence>
<dbReference type="Proteomes" id="UP000199501">
    <property type="component" value="Unassembled WGS sequence"/>
</dbReference>
<protein>
    <submittedName>
        <fullName evidence="7">Site-specific recombinase XerD</fullName>
    </submittedName>
</protein>
<dbReference type="PROSITE" id="PS51900">
    <property type="entry name" value="CB"/>
    <property type="match status" value="1"/>
</dbReference>
<organism evidence="7 8">
    <name type="scientific">Actinokineospora iranica</name>
    <dbReference type="NCBI Taxonomy" id="1271860"/>
    <lineage>
        <taxon>Bacteria</taxon>
        <taxon>Bacillati</taxon>
        <taxon>Actinomycetota</taxon>
        <taxon>Actinomycetes</taxon>
        <taxon>Pseudonocardiales</taxon>
        <taxon>Pseudonocardiaceae</taxon>
        <taxon>Actinokineospora</taxon>
    </lineage>
</organism>
<evidence type="ECO:0000313" key="8">
    <source>
        <dbReference type="Proteomes" id="UP000199501"/>
    </source>
</evidence>
<proteinExistence type="inferred from homology"/>
<name>A0A1G6VX23_9PSEU</name>
<evidence type="ECO:0000313" key="7">
    <source>
        <dbReference type="EMBL" id="SDD58108.1"/>
    </source>
</evidence>
<keyword evidence="8" id="KW-1185">Reference proteome</keyword>
<dbReference type="InterPro" id="IPR044068">
    <property type="entry name" value="CB"/>
</dbReference>
<dbReference type="AlphaFoldDB" id="A0A1G6VX23"/>
<dbReference type="RefSeq" id="WP_091455027.1">
    <property type="nucleotide sequence ID" value="NZ_FMZZ01000013.1"/>
</dbReference>
<keyword evidence="2 4" id="KW-0238">DNA-binding</keyword>
<dbReference type="InterPro" id="IPR002104">
    <property type="entry name" value="Integrase_catalytic"/>
</dbReference>
<evidence type="ECO:0000256" key="2">
    <source>
        <dbReference type="ARBA" id="ARBA00023125"/>
    </source>
</evidence>
<dbReference type="GO" id="GO:0003677">
    <property type="term" value="F:DNA binding"/>
    <property type="evidence" value="ECO:0007669"/>
    <property type="project" value="UniProtKB-UniRule"/>
</dbReference>
<dbReference type="InterPro" id="IPR010998">
    <property type="entry name" value="Integrase_recombinase_N"/>
</dbReference>
<feature type="domain" description="Tyr recombinase" evidence="5">
    <location>
        <begin position="186"/>
        <end position="382"/>
    </location>
</feature>
<dbReference type="InterPro" id="IPR050090">
    <property type="entry name" value="Tyrosine_recombinase_XerCD"/>
</dbReference>
<dbReference type="PANTHER" id="PTHR30349:SF41">
    <property type="entry name" value="INTEGRASE_RECOMBINASE PROTEIN MJ0367-RELATED"/>
    <property type="match status" value="1"/>
</dbReference>
<dbReference type="InterPro" id="IPR011010">
    <property type="entry name" value="DNA_brk_join_enz"/>
</dbReference>
<evidence type="ECO:0000256" key="3">
    <source>
        <dbReference type="ARBA" id="ARBA00023172"/>
    </source>
</evidence>
<evidence type="ECO:0000259" key="5">
    <source>
        <dbReference type="PROSITE" id="PS51898"/>
    </source>
</evidence>
<dbReference type="OrthoDB" id="4326943at2"/>
<dbReference type="CDD" id="cd01189">
    <property type="entry name" value="INT_ICEBs1_C_like"/>
    <property type="match status" value="1"/>
</dbReference>
<evidence type="ECO:0000256" key="4">
    <source>
        <dbReference type="PROSITE-ProRule" id="PRU01248"/>
    </source>
</evidence>
<dbReference type="SUPFAM" id="SSF56349">
    <property type="entry name" value="DNA breaking-rejoining enzymes"/>
    <property type="match status" value="1"/>
</dbReference>